<evidence type="ECO:0000313" key="3">
    <source>
        <dbReference type="EMBL" id="CAI3981617.1"/>
    </source>
</evidence>
<evidence type="ECO:0000256" key="2">
    <source>
        <dbReference type="SAM" id="Phobius"/>
    </source>
</evidence>
<accession>A0A9P1BXN0</accession>
<evidence type="ECO:0000313" key="5">
    <source>
        <dbReference type="EMBL" id="CAL4768929.1"/>
    </source>
</evidence>
<proteinExistence type="predicted"/>
<sequence>MIENSASQALMKSQSLLHRTKRKFHKAFSLVLGRSQKVQPMVEKEEWHESGGVRIVEGFLSGSWSSRVCSLAPAVHPWLKAVQSRYLVGHAAFGQGLMQLERCEFEDASASLEGAWSVWKEVFLKDAVSSSDSDTSELAEEDQTDQHEPTAGSSCSSSSSRGKRHTATSGHGKLRASKHSPAAACAERFFRAKGCQSLGKNSGGRLPPKRVGTSTSEASLALRGFADEPDALSEETAAIGVDWPPVHHLDTFASCFNDALALRIQKEAEDEAFACALEAQQALGRGKPLIESDDEIPEEGEGEQEQEEEDLSTEAYHRRMYKRDVQMMMKPESKATPPRIIGAKPQFHHFRRLMRGLCHCYVRLRRWVELDNLIEEAMPYFGHPVGSLRPSSQKFKTPAMEDLWISLTLQEAIACLLVGQDHFPKARRLIELVRNIEPKRRSLACAFRSIRFLQEQVQSGTHGLTVADKDVLLTNAFIALKEHSSRTMLMYLKLVTAGAVNALFYQGSALSTKTESEECREPETPFLQAMRAFAIGIFSALVGDLLTLILWKVQKRPSVLSEPWSEEVEERTLRRWKRRLRVFWCVSLGHCFFCLFYIFTFLANVTQEDSNKWLVATLVSLVEDLLMLPVTLAVSFGSVATLLLFFRPDVKADIRARWIDEDTGQLGLGRED</sequence>
<feature type="compositionally biased region" description="Acidic residues" evidence="1">
    <location>
        <begin position="291"/>
        <end position="312"/>
    </location>
</feature>
<keyword evidence="2" id="KW-0472">Membrane</keyword>
<feature type="compositionally biased region" description="Basic residues" evidence="1">
    <location>
        <begin position="161"/>
        <end position="178"/>
    </location>
</feature>
<dbReference type="EMBL" id="CAMXCT010000647">
    <property type="protein sequence ID" value="CAI3981617.1"/>
    <property type="molecule type" value="Genomic_DNA"/>
</dbReference>
<evidence type="ECO:0000256" key="1">
    <source>
        <dbReference type="SAM" id="MobiDB-lite"/>
    </source>
</evidence>
<organism evidence="3">
    <name type="scientific">Cladocopium goreaui</name>
    <dbReference type="NCBI Taxonomy" id="2562237"/>
    <lineage>
        <taxon>Eukaryota</taxon>
        <taxon>Sar</taxon>
        <taxon>Alveolata</taxon>
        <taxon>Dinophyceae</taxon>
        <taxon>Suessiales</taxon>
        <taxon>Symbiodiniaceae</taxon>
        <taxon>Cladocopium</taxon>
    </lineage>
</organism>
<name>A0A9P1BXN0_9DINO</name>
<evidence type="ECO:0000313" key="4">
    <source>
        <dbReference type="EMBL" id="CAL1134992.1"/>
    </source>
</evidence>
<dbReference type="Proteomes" id="UP001152797">
    <property type="component" value="Unassembled WGS sequence"/>
</dbReference>
<dbReference type="EMBL" id="CAMXCT030000647">
    <property type="protein sequence ID" value="CAL4768929.1"/>
    <property type="molecule type" value="Genomic_DNA"/>
</dbReference>
<reference evidence="4" key="2">
    <citation type="submission" date="2024-04" db="EMBL/GenBank/DDBJ databases">
        <authorList>
            <person name="Chen Y."/>
            <person name="Shah S."/>
            <person name="Dougan E. K."/>
            <person name="Thang M."/>
            <person name="Chan C."/>
        </authorList>
    </citation>
    <scope>NUCLEOTIDE SEQUENCE [LARGE SCALE GENOMIC DNA]</scope>
</reference>
<keyword evidence="2" id="KW-0812">Transmembrane</keyword>
<feature type="region of interest" description="Disordered" evidence="1">
    <location>
        <begin position="133"/>
        <end position="179"/>
    </location>
</feature>
<feature type="transmembrane region" description="Helical" evidence="2">
    <location>
        <begin position="529"/>
        <end position="551"/>
    </location>
</feature>
<feature type="transmembrane region" description="Helical" evidence="2">
    <location>
        <begin position="582"/>
        <end position="605"/>
    </location>
</feature>
<evidence type="ECO:0000313" key="6">
    <source>
        <dbReference type="Proteomes" id="UP001152797"/>
    </source>
</evidence>
<dbReference type="OrthoDB" id="484499at2759"/>
<protein>
    <submittedName>
        <fullName evidence="5">RING finger protein B</fullName>
    </submittedName>
</protein>
<dbReference type="AlphaFoldDB" id="A0A9P1BXN0"/>
<dbReference type="EMBL" id="CAMXCT020000647">
    <property type="protein sequence ID" value="CAL1134992.1"/>
    <property type="molecule type" value="Genomic_DNA"/>
</dbReference>
<keyword evidence="2" id="KW-1133">Transmembrane helix</keyword>
<reference evidence="3" key="1">
    <citation type="submission" date="2022-10" db="EMBL/GenBank/DDBJ databases">
        <authorList>
            <person name="Chen Y."/>
            <person name="Dougan E. K."/>
            <person name="Chan C."/>
            <person name="Rhodes N."/>
            <person name="Thang M."/>
        </authorList>
    </citation>
    <scope>NUCLEOTIDE SEQUENCE</scope>
</reference>
<keyword evidence="6" id="KW-1185">Reference proteome</keyword>
<feature type="transmembrane region" description="Helical" evidence="2">
    <location>
        <begin position="625"/>
        <end position="646"/>
    </location>
</feature>
<comment type="caution">
    <text evidence="3">The sequence shown here is derived from an EMBL/GenBank/DDBJ whole genome shotgun (WGS) entry which is preliminary data.</text>
</comment>
<feature type="compositionally biased region" description="Acidic residues" evidence="1">
    <location>
        <begin position="134"/>
        <end position="143"/>
    </location>
</feature>
<gene>
    <name evidence="3" type="ORF">C1SCF055_LOCUS9388</name>
</gene>
<feature type="region of interest" description="Disordered" evidence="1">
    <location>
        <begin position="286"/>
        <end position="312"/>
    </location>
</feature>